<organism evidence="2 3">
    <name type="scientific">Papaver atlanticum</name>
    <dbReference type="NCBI Taxonomy" id="357466"/>
    <lineage>
        <taxon>Eukaryota</taxon>
        <taxon>Viridiplantae</taxon>
        <taxon>Streptophyta</taxon>
        <taxon>Embryophyta</taxon>
        <taxon>Tracheophyta</taxon>
        <taxon>Spermatophyta</taxon>
        <taxon>Magnoliopsida</taxon>
        <taxon>Ranunculales</taxon>
        <taxon>Papaveraceae</taxon>
        <taxon>Papaveroideae</taxon>
        <taxon>Papaver</taxon>
    </lineage>
</organism>
<name>A0AAD4SIV6_9MAGN</name>
<proteinExistence type="predicted"/>
<dbReference type="InterPro" id="IPR006566">
    <property type="entry name" value="FBD"/>
</dbReference>
<feature type="domain" description="FBD" evidence="1">
    <location>
        <begin position="189"/>
        <end position="264"/>
    </location>
</feature>
<dbReference type="InterPro" id="IPR050232">
    <property type="entry name" value="FBL13/AtMIF1-like"/>
</dbReference>
<evidence type="ECO:0000313" key="2">
    <source>
        <dbReference type="EMBL" id="KAI3908057.1"/>
    </source>
</evidence>
<evidence type="ECO:0000313" key="3">
    <source>
        <dbReference type="Proteomes" id="UP001202328"/>
    </source>
</evidence>
<reference evidence="2" key="1">
    <citation type="submission" date="2022-04" db="EMBL/GenBank/DDBJ databases">
        <title>A functionally conserved STORR gene fusion in Papaver species that diverged 16.8 million years ago.</title>
        <authorList>
            <person name="Catania T."/>
        </authorList>
    </citation>
    <scope>NUCLEOTIDE SEQUENCE</scope>
    <source>
        <strain evidence="2">S-188037</strain>
    </source>
</reference>
<sequence length="264" mass="30067">MNVSIESRELKHLEIISDSEFCDPSYNMAKIIRLSTPKLISFICSAYMVQEYCLENLSSLVTATIQMTNEGNWLEGVDLELSVEEQKELYPKRMVEYLRGLHNVKELTVSSPDFVQVLGRSSILIAVQSSPQFCNLRCLKLQAPFTRCCLRGMTYLLKTSPSVEYLFLTRLESGLLDIDADGELGLALPCPMFHLKHVEIRDVQGCENEHKFLEFLLKNAIVLGKLVMSFDTTASANRRKLMKKFKEKLRTLPRASLSLTTIFL</sequence>
<comment type="caution">
    <text evidence="2">The sequence shown here is derived from an EMBL/GenBank/DDBJ whole genome shotgun (WGS) entry which is preliminary data.</text>
</comment>
<dbReference type="AlphaFoldDB" id="A0AAD4SIV6"/>
<dbReference type="Proteomes" id="UP001202328">
    <property type="component" value="Unassembled WGS sequence"/>
</dbReference>
<accession>A0AAD4SIV6</accession>
<keyword evidence="3" id="KW-1185">Reference proteome</keyword>
<dbReference type="Pfam" id="PF08387">
    <property type="entry name" value="FBD"/>
    <property type="match status" value="1"/>
</dbReference>
<protein>
    <recommendedName>
        <fullName evidence="1">FBD domain-containing protein</fullName>
    </recommendedName>
</protein>
<gene>
    <name evidence="2" type="ORF">MKW98_003702</name>
</gene>
<dbReference type="EMBL" id="JAJJMB010010543">
    <property type="protein sequence ID" value="KAI3908057.1"/>
    <property type="molecule type" value="Genomic_DNA"/>
</dbReference>
<dbReference type="PANTHER" id="PTHR31900">
    <property type="entry name" value="F-BOX/RNI SUPERFAMILY PROTEIN-RELATED"/>
    <property type="match status" value="1"/>
</dbReference>
<dbReference type="PANTHER" id="PTHR31900:SF30">
    <property type="entry name" value="SUPERFAMILY PROTEIN, PUTATIVE-RELATED"/>
    <property type="match status" value="1"/>
</dbReference>
<evidence type="ECO:0000259" key="1">
    <source>
        <dbReference type="SMART" id="SM00579"/>
    </source>
</evidence>
<dbReference type="SMART" id="SM00579">
    <property type="entry name" value="FBD"/>
    <property type="match status" value="1"/>
</dbReference>